<dbReference type="PANTHER" id="PTHR19443">
    <property type="entry name" value="HEXOKINASE"/>
    <property type="match status" value="1"/>
</dbReference>
<dbReference type="Pfam" id="PF03727">
    <property type="entry name" value="Hexokinase_2"/>
    <property type="match status" value="1"/>
</dbReference>
<dbReference type="FunFam" id="3.40.367.20:FF:000005">
    <property type="entry name" value="Phosphotransferase"/>
    <property type="match status" value="1"/>
</dbReference>
<keyword evidence="15" id="KW-1185">Reference proteome</keyword>
<comment type="pathway">
    <text evidence="1">Carbohydrate degradation; glycolysis; D-glyceraldehyde 3-phosphate and glycerone phosphate from D-glucose: step 1/4.</text>
</comment>
<evidence type="ECO:0000256" key="5">
    <source>
        <dbReference type="ARBA" id="ARBA00022741"/>
    </source>
</evidence>
<dbReference type="InterPro" id="IPR022673">
    <property type="entry name" value="Hexokinase_C"/>
</dbReference>
<evidence type="ECO:0000256" key="9">
    <source>
        <dbReference type="ARBA" id="ARBA00044613"/>
    </source>
</evidence>
<keyword evidence="7 12" id="KW-0067">ATP-binding</keyword>
<dbReference type="InterPro" id="IPR043129">
    <property type="entry name" value="ATPase_NBD"/>
</dbReference>
<keyword evidence="6 12" id="KW-0418">Kinase</keyword>
<feature type="domain" description="Hexokinase C-terminal" evidence="14">
    <location>
        <begin position="174"/>
        <end position="387"/>
    </location>
</feature>
<keyword evidence="5 12" id="KW-0547">Nucleotide-binding</keyword>
<evidence type="ECO:0000313" key="15">
    <source>
        <dbReference type="Proteomes" id="UP000887565"/>
    </source>
</evidence>
<evidence type="ECO:0000259" key="13">
    <source>
        <dbReference type="Pfam" id="PF00349"/>
    </source>
</evidence>
<keyword evidence="4 12" id="KW-0808">Transferase</keyword>
<comment type="similarity">
    <text evidence="3 12">Belongs to the hexokinase family.</text>
</comment>
<feature type="domain" description="Hexokinase N-terminal" evidence="13">
    <location>
        <begin position="54"/>
        <end position="168"/>
    </location>
</feature>
<comment type="catalytic activity">
    <reaction evidence="11">
        <text>D-glucose + ATP = D-glucose 6-phosphate + ADP + H(+)</text>
        <dbReference type="Rhea" id="RHEA:17825"/>
        <dbReference type="ChEBI" id="CHEBI:4167"/>
        <dbReference type="ChEBI" id="CHEBI:15378"/>
        <dbReference type="ChEBI" id="CHEBI:30616"/>
        <dbReference type="ChEBI" id="CHEBI:61548"/>
        <dbReference type="ChEBI" id="CHEBI:456216"/>
        <dbReference type="EC" id="2.7.1.1"/>
    </reaction>
    <physiologicalReaction direction="left-to-right" evidence="11">
        <dbReference type="Rhea" id="RHEA:17826"/>
    </physiologicalReaction>
</comment>
<evidence type="ECO:0000256" key="1">
    <source>
        <dbReference type="ARBA" id="ARBA00004888"/>
    </source>
</evidence>
<dbReference type="Proteomes" id="UP000887565">
    <property type="component" value="Unplaced"/>
</dbReference>
<dbReference type="Gene3D" id="3.40.367.20">
    <property type="match status" value="1"/>
</dbReference>
<comment type="catalytic activity">
    <reaction evidence="10">
        <text>D-fructose + ATP = D-fructose 6-phosphate + ADP + H(+)</text>
        <dbReference type="Rhea" id="RHEA:16125"/>
        <dbReference type="ChEBI" id="CHEBI:15378"/>
        <dbReference type="ChEBI" id="CHEBI:30616"/>
        <dbReference type="ChEBI" id="CHEBI:37721"/>
        <dbReference type="ChEBI" id="CHEBI:61527"/>
        <dbReference type="ChEBI" id="CHEBI:456216"/>
        <dbReference type="EC" id="2.7.1.1"/>
    </reaction>
    <physiologicalReaction direction="left-to-right" evidence="10">
        <dbReference type="Rhea" id="RHEA:16126"/>
    </physiologicalReaction>
</comment>
<evidence type="ECO:0000256" key="7">
    <source>
        <dbReference type="ARBA" id="ARBA00022840"/>
    </source>
</evidence>
<keyword evidence="8 12" id="KW-0324">Glycolysis</keyword>
<evidence type="ECO:0000256" key="12">
    <source>
        <dbReference type="RuleBase" id="RU362007"/>
    </source>
</evidence>
<dbReference type="AlphaFoldDB" id="A0A915HRN7"/>
<sequence>MTILHMNGLILATKVSDVLATLHLGDETLRRIMNLLLKEMEHGLSKEGTSKADIRMLPKIYRIPHEIMIGDGDSLFDHIASCLAQFMKNEGLEGEKLPLGFTFSFPCAQSGLTSGALISWTKGFKCSGVEGEDVVQLLAKACRKRQDVDIDVVALLNDTVGTLMALAYSDHDCQIGVIVGTGSNACYMERIARCPKLEDDEDLAGEMIINTEWGAFGDNGCLSFVRTKYDDECDRHSINRGKQLFEKMISGMYMGELVRLVLVDLVQKGLLFHGNGSEDLSTRGKFPTKYVSEIEADRLSEELSYSNTLNICEDLGIENVTVNDCMIISNVCSAVSTRAAYLSAVGIAVLLNRMQKPSVTVGVDGSVYRFHPTFRFLLQEKISHLIDPGLNCA</sequence>
<dbReference type="SUPFAM" id="SSF53067">
    <property type="entry name" value="Actin-like ATPase domain"/>
    <property type="match status" value="2"/>
</dbReference>
<dbReference type="FunFam" id="3.30.420.40:FF:000805">
    <property type="entry name" value="Hexokinase-2"/>
    <property type="match status" value="1"/>
</dbReference>
<reference evidence="16" key="1">
    <citation type="submission" date="2022-11" db="UniProtKB">
        <authorList>
            <consortium name="WormBaseParasite"/>
        </authorList>
    </citation>
    <scope>IDENTIFICATION</scope>
</reference>
<dbReference type="Gene3D" id="3.30.420.40">
    <property type="match status" value="1"/>
</dbReference>
<dbReference type="PANTHER" id="PTHR19443:SF16">
    <property type="entry name" value="HEXOKINASE TYPE 1-RELATED"/>
    <property type="match status" value="1"/>
</dbReference>
<name>A0A915HRN7_ROMCU</name>
<dbReference type="GO" id="GO:0004340">
    <property type="term" value="F:glucokinase activity"/>
    <property type="evidence" value="ECO:0007669"/>
    <property type="project" value="TreeGrafter"/>
</dbReference>
<accession>A0A915HRN7</accession>
<dbReference type="GO" id="GO:0006096">
    <property type="term" value="P:glycolytic process"/>
    <property type="evidence" value="ECO:0007669"/>
    <property type="project" value="UniProtKB-KW"/>
</dbReference>
<dbReference type="Pfam" id="PF00349">
    <property type="entry name" value="Hexokinase_1"/>
    <property type="match status" value="1"/>
</dbReference>
<evidence type="ECO:0000256" key="6">
    <source>
        <dbReference type="ARBA" id="ARBA00022777"/>
    </source>
</evidence>
<evidence type="ECO:0000256" key="10">
    <source>
        <dbReference type="ARBA" id="ARBA00047905"/>
    </source>
</evidence>
<dbReference type="PRINTS" id="PR00475">
    <property type="entry name" value="HEXOKINASE"/>
</dbReference>
<evidence type="ECO:0000313" key="16">
    <source>
        <dbReference type="WBParaSite" id="nRc.2.0.1.t04588-RA"/>
    </source>
</evidence>
<dbReference type="PROSITE" id="PS51748">
    <property type="entry name" value="HEXOKINASE_2"/>
    <property type="match status" value="1"/>
</dbReference>
<proteinExistence type="inferred from homology"/>
<dbReference type="GO" id="GO:0006006">
    <property type="term" value="P:glucose metabolic process"/>
    <property type="evidence" value="ECO:0007669"/>
    <property type="project" value="UniProtKB-ARBA"/>
</dbReference>
<protein>
    <recommendedName>
        <fullName evidence="12">Phosphotransferase</fullName>
        <ecNumber evidence="12">2.7.1.-</ecNumber>
    </recommendedName>
</protein>
<dbReference type="GO" id="GO:0008865">
    <property type="term" value="F:fructokinase activity"/>
    <property type="evidence" value="ECO:0007669"/>
    <property type="project" value="TreeGrafter"/>
</dbReference>
<evidence type="ECO:0000259" key="14">
    <source>
        <dbReference type="Pfam" id="PF03727"/>
    </source>
</evidence>
<dbReference type="GO" id="GO:0005536">
    <property type="term" value="F:D-glucose binding"/>
    <property type="evidence" value="ECO:0007669"/>
    <property type="project" value="InterPro"/>
</dbReference>
<dbReference type="WBParaSite" id="nRc.2.0.1.t04588-RA">
    <property type="protein sequence ID" value="nRc.2.0.1.t04588-RA"/>
    <property type="gene ID" value="nRc.2.0.1.g04588"/>
</dbReference>
<evidence type="ECO:0000256" key="8">
    <source>
        <dbReference type="ARBA" id="ARBA00023152"/>
    </source>
</evidence>
<dbReference type="InterPro" id="IPR019807">
    <property type="entry name" value="Hexokinase_BS"/>
</dbReference>
<dbReference type="InterPro" id="IPR022672">
    <property type="entry name" value="Hexokinase_N"/>
</dbReference>
<dbReference type="GO" id="GO:0005829">
    <property type="term" value="C:cytosol"/>
    <property type="evidence" value="ECO:0007669"/>
    <property type="project" value="TreeGrafter"/>
</dbReference>
<evidence type="ECO:0000256" key="11">
    <source>
        <dbReference type="ARBA" id="ARBA00048160"/>
    </source>
</evidence>
<comment type="pathway">
    <text evidence="2">Carbohydrate metabolism; hexose metabolism.</text>
</comment>
<dbReference type="GO" id="GO:0005739">
    <property type="term" value="C:mitochondrion"/>
    <property type="evidence" value="ECO:0007669"/>
    <property type="project" value="TreeGrafter"/>
</dbReference>
<evidence type="ECO:0000256" key="3">
    <source>
        <dbReference type="ARBA" id="ARBA00009225"/>
    </source>
</evidence>
<evidence type="ECO:0000256" key="2">
    <source>
        <dbReference type="ARBA" id="ARBA00005028"/>
    </source>
</evidence>
<dbReference type="PROSITE" id="PS00378">
    <property type="entry name" value="HEXOKINASE_1"/>
    <property type="match status" value="1"/>
</dbReference>
<evidence type="ECO:0000256" key="4">
    <source>
        <dbReference type="ARBA" id="ARBA00022679"/>
    </source>
</evidence>
<dbReference type="GO" id="GO:0001678">
    <property type="term" value="P:intracellular glucose homeostasis"/>
    <property type="evidence" value="ECO:0007669"/>
    <property type="project" value="InterPro"/>
</dbReference>
<dbReference type="GO" id="GO:0005524">
    <property type="term" value="F:ATP binding"/>
    <property type="evidence" value="ECO:0007669"/>
    <property type="project" value="UniProtKB-UniRule"/>
</dbReference>
<comment type="catalytic activity">
    <reaction evidence="9">
        <text>a D-hexose + ATP = a D-hexose 6-phosphate + ADP + H(+)</text>
        <dbReference type="Rhea" id="RHEA:22740"/>
        <dbReference type="ChEBI" id="CHEBI:4194"/>
        <dbReference type="ChEBI" id="CHEBI:15378"/>
        <dbReference type="ChEBI" id="CHEBI:30616"/>
        <dbReference type="ChEBI" id="CHEBI:229467"/>
        <dbReference type="ChEBI" id="CHEBI:456216"/>
        <dbReference type="EC" id="2.7.1.1"/>
    </reaction>
    <physiologicalReaction direction="left-to-right" evidence="9">
        <dbReference type="Rhea" id="RHEA:22741"/>
    </physiologicalReaction>
</comment>
<dbReference type="InterPro" id="IPR001312">
    <property type="entry name" value="Hexokinase"/>
</dbReference>
<dbReference type="OMA" id="RELMQPF"/>
<organism evidence="15 16">
    <name type="scientific">Romanomermis culicivorax</name>
    <name type="common">Nematode worm</name>
    <dbReference type="NCBI Taxonomy" id="13658"/>
    <lineage>
        <taxon>Eukaryota</taxon>
        <taxon>Metazoa</taxon>
        <taxon>Ecdysozoa</taxon>
        <taxon>Nematoda</taxon>
        <taxon>Enoplea</taxon>
        <taxon>Dorylaimia</taxon>
        <taxon>Mermithida</taxon>
        <taxon>Mermithoidea</taxon>
        <taxon>Mermithidae</taxon>
        <taxon>Romanomermis</taxon>
    </lineage>
</organism>
<dbReference type="EC" id="2.7.1.-" evidence="12"/>